<gene>
    <name evidence="1" type="ORF">NVS47_02875</name>
</gene>
<name>A0ABT1Y3H1_9FIRM</name>
<dbReference type="Pfam" id="PF06133">
    <property type="entry name" value="Com_YlbF"/>
    <property type="match status" value="1"/>
</dbReference>
<evidence type="ECO:0000313" key="2">
    <source>
        <dbReference type="Proteomes" id="UP001524944"/>
    </source>
</evidence>
<dbReference type="InterPro" id="IPR010368">
    <property type="entry name" value="Com_YlbF"/>
</dbReference>
<dbReference type="EMBL" id="JANPWE010000001">
    <property type="protein sequence ID" value="MCR6544464.1"/>
    <property type="molecule type" value="Genomic_DNA"/>
</dbReference>
<proteinExistence type="predicted"/>
<organism evidence="1 2">
    <name type="scientific">Dehalobacterium formicoaceticum</name>
    <dbReference type="NCBI Taxonomy" id="51515"/>
    <lineage>
        <taxon>Bacteria</taxon>
        <taxon>Bacillati</taxon>
        <taxon>Bacillota</taxon>
        <taxon>Clostridia</taxon>
        <taxon>Eubacteriales</taxon>
        <taxon>Peptococcaceae</taxon>
        <taxon>Dehalobacterium</taxon>
    </lineage>
</organism>
<dbReference type="InterPro" id="IPR023378">
    <property type="entry name" value="YheA/YmcA-like_dom_sf"/>
</dbReference>
<evidence type="ECO:0000313" key="1">
    <source>
        <dbReference type="EMBL" id="MCR6544464.1"/>
    </source>
</evidence>
<dbReference type="RefSeq" id="WP_089609936.1">
    <property type="nucleotide sequence ID" value="NZ_CP022121.1"/>
</dbReference>
<keyword evidence="2" id="KW-1185">Reference proteome</keyword>
<protein>
    <submittedName>
        <fullName evidence="1">YlbF family regulator</fullName>
    </submittedName>
</protein>
<sequence length="119" mass="14030">MSVNDQAMELARTLQESKEYRQYLAAKEKLQEDEGNATLFQEFRRIQLELQIAEISGEDTEGTLEQLEHIYQKISLNPIVNEFLTAEYRLARLMTDVQKIIGEALEFWHEPDYSKKYLN</sequence>
<comment type="caution">
    <text evidence="1">The sequence shown here is derived from an EMBL/GenBank/DDBJ whole genome shotgun (WGS) entry which is preliminary data.</text>
</comment>
<dbReference type="Gene3D" id="1.20.1500.10">
    <property type="entry name" value="YheA/YmcA-like"/>
    <property type="match status" value="1"/>
</dbReference>
<reference evidence="1 2" key="1">
    <citation type="submission" date="2022-08" db="EMBL/GenBank/DDBJ databases">
        <title>Proteogenomics of the novel Dehalobacterium formicoaceticum strain EZ94 highlights a key role of methyltransferases during anaerobic dichloromethane degradation.</title>
        <authorList>
            <person name="Wasmund K."/>
        </authorList>
    </citation>
    <scope>NUCLEOTIDE SEQUENCE [LARGE SCALE GENOMIC DNA]</scope>
    <source>
        <strain evidence="1 2">EZ94</strain>
    </source>
</reference>
<dbReference type="Proteomes" id="UP001524944">
    <property type="component" value="Unassembled WGS sequence"/>
</dbReference>
<dbReference type="SUPFAM" id="SSF158622">
    <property type="entry name" value="YheA/YmcA-like"/>
    <property type="match status" value="1"/>
</dbReference>
<accession>A0ABT1Y3H1</accession>